<protein>
    <recommendedName>
        <fullName evidence="3">ERAP1-like C-terminal domain-containing protein</fullName>
    </recommendedName>
</protein>
<dbReference type="GO" id="GO:0043171">
    <property type="term" value="P:peptide catabolic process"/>
    <property type="evidence" value="ECO:0007669"/>
    <property type="project" value="TreeGrafter"/>
</dbReference>
<accession>A0A2C9LHJ3</accession>
<dbReference type="GO" id="GO:0006508">
    <property type="term" value="P:proteolysis"/>
    <property type="evidence" value="ECO:0007669"/>
    <property type="project" value="TreeGrafter"/>
</dbReference>
<evidence type="ECO:0000256" key="1">
    <source>
        <dbReference type="ARBA" id="ARBA00010136"/>
    </source>
</evidence>
<dbReference type="EnsemblMetazoa" id="BGLB031178-RA">
    <property type="protein sequence ID" value="BGLB031178-PA"/>
    <property type="gene ID" value="BGLB031178"/>
</dbReference>
<keyword evidence="2" id="KW-0645">Protease</keyword>
<dbReference type="Proteomes" id="UP000076420">
    <property type="component" value="Unassembled WGS sequence"/>
</dbReference>
<keyword evidence="2" id="KW-0378">Hydrolase</keyword>
<proteinExistence type="inferred from homology"/>
<dbReference type="InterPro" id="IPR050344">
    <property type="entry name" value="Peptidase_M1_aminopeptidases"/>
</dbReference>
<dbReference type="GO" id="GO:0070006">
    <property type="term" value="F:metalloaminopeptidase activity"/>
    <property type="evidence" value="ECO:0007669"/>
    <property type="project" value="TreeGrafter"/>
</dbReference>
<organism evidence="4 5">
    <name type="scientific">Biomphalaria glabrata</name>
    <name type="common">Bloodfluke planorb</name>
    <name type="synonym">Freshwater snail</name>
    <dbReference type="NCBI Taxonomy" id="6526"/>
    <lineage>
        <taxon>Eukaryota</taxon>
        <taxon>Metazoa</taxon>
        <taxon>Spiralia</taxon>
        <taxon>Lophotrochozoa</taxon>
        <taxon>Mollusca</taxon>
        <taxon>Gastropoda</taxon>
        <taxon>Heterobranchia</taxon>
        <taxon>Euthyneura</taxon>
        <taxon>Panpulmonata</taxon>
        <taxon>Hygrophila</taxon>
        <taxon>Lymnaeoidea</taxon>
        <taxon>Planorbidae</taxon>
        <taxon>Biomphalaria</taxon>
    </lineage>
</organism>
<dbReference type="PANTHER" id="PTHR11533:SF276">
    <property type="entry name" value="GLUTAMYL AMINOPEPTIDASE"/>
    <property type="match status" value="1"/>
</dbReference>
<dbReference type="GO" id="GO:0016020">
    <property type="term" value="C:membrane"/>
    <property type="evidence" value="ECO:0007669"/>
    <property type="project" value="TreeGrafter"/>
</dbReference>
<dbReference type="Gene3D" id="1.25.50.20">
    <property type="match status" value="1"/>
</dbReference>
<dbReference type="Pfam" id="PF11838">
    <property type="entry name" value="ERAP1_C"/>
    <property type="match status" value="1"/>
</dbReference>
<reference evidence="4" key="1">
    <citation type="submission" date="2020-05" db="UniProtKB">
        <authorList>
            <consortium name="EnsemblMetazoa"/>
        </authorList>
    </citation>
    <scope>IDENTIFICATION</scope>
    <source>
        <strain evidence="4">BB02</strain>
    </source>
</reference>
<evidence type="ECO:0000259" key="3">
    <source>
        <dbReference type="Pfam" id="PF11838"/>
    </source>
</evidence>
<dbReference type="GO" id="GO:0005615">
    <property type="term" value="C:extracellular space"/>
    <property type="evidence" value="ECO:0007669"/>
    <property type="project" value="TreeGrafter"/>
</dbReference>
<feature type="domain" description="ERAP1-like C-terminal" evidence="3">
    <location>
        <begin position="2"/>
        <end position="108"/>
    </location>
</feature>
<dbReference type="GO" id="GO:0008270">
    <property type="term" value="F:zinc ion binding"/>
    <property type="evidence" value="ECO:0007669"/>
    <property type="project" value="TreeGrafter"/>
</dbReference>
<evidence type="ECO:0000313" key="5">
    <source>
        <dbReference type="Proteomes" id="UP000076420"/>
    </source>
</evidence>
<dbReference type="VEuPathDB" id="VectorBase:BGLAX_051404"/>
<evidence type="ECO:0000256" key="2">
    <source>
        <dbReference type="ARBA" id="ARBA00022438"/>
    </source>
</evidence>
<dbReference type="InterPro" id="IPR024571">
    <property type="entry name" value="ERAP1-like_C_dom"/>
</dbReference>
<dbReference type="STRING" id="6526.A0A2C9LHJ3"/>
<dbReference type="PANTHER" id="PTHR11533">
    <property type="entry name" value="PROTEASE M1 ZINC METALLOPROTEASE"/>
    <property type="match status" value="1"/>
</dbReference>
<dbReference type="VEuPathDB" id="VectorBase:BGLB031178"/>
<name>A0A2C9LHJ3_BIOGL</name>
<sequence length="111" mass="12991">GNYLSLNIAFSTLDYLDEETSYQPWHAVRRELTYMDQMLSLNGIYGQFQRFLRCKLQKPYQYFGWNNTESSHSDILSRTLIASQACKFGVPQCLQAASEQYRSWMDNPSIN</sequence>
<dbReference type="GO" id="GO:0005737">
    <property type="term" value="C:cytoplasm"/>
    <property type="evidence" value="ECO:0007669"/>
    <property type="project" value="TreeGrafter"/>
</dbReference>
<keyword evidence="2" id="KW-0031">Aminopeptidase</keyword>
<evidence type="ECO:0000313" key="4">
    <source>
        <dbReference type="EnsemblMetazoa" id="BGLB031178-PA"/>
    </source>
</evidence>
<comment type="similarity">
    <text evidence="1">Belongs to the peptidase M1 family.</text>
</comment>
<dbReference type="AlphaFoldDB" id="A0A2C9LHJ3"/>
<dbReference type="GO" id="GO:0042277">
    <property type="term" value="F:peptide binding"/>
    <property type="evidence" value="ECO:0007669"/>
    <property type="project" value="TreeGrafter"/>
</dbReference>